<accession>A0ABV9U011</accession>
<name>A0ABV9U011_9ACTN</name>
<reference evidence="4" key="1">
    <citation type="journal article" date="2019" name="Int. J. Syst. Evol. Microbiol.">
        <title>The Global Catalogue of Microorganisms (GCM) 10K type strain sequencing project: providing services to taxonomists for standard genome sequencing and annotation.</title>
        <authorList>
            <consortium name="The Broad Institute Genomics Platform"/>
            <consortium name="The Broad Institute Genome Sequencing Center for Infectious Disease"/>
            <person name="Wu L."/>
            <person name="Ma J."/>
        </authorList>
    </citation>
    <scope>NUCLEOTIDE SEQUENCE [LARGE SCALE GENOMIC DNA]</scope>
    <source>
        <strain evidence="4">KLKA75</strain>
    </source>
</reference>
<feature type="domain" description="NADP-dependent oxidoreductase" evidence="2">
    <location>
        <begin position="14"/>
        <end position="93"/>
    </location>
</feature>
<sequence>MTTFDLGGDLRIRRMGFGAMRLPARERGGPANDRETGLAVLRRAVDLGVNHIDTAAFYFFGDLTANGMIRDALRPSADGLVIATKVGPRRAASRSPSGSRCSPGSARRA</sequence>
<protein>
    <submittedName>
        <fullName evidence="3">Aldo/keto reductase</fullName>
    </submittedName>
</protein>
<gene>
    <name evidence="3" type="ORF">ACFPCY_20780</name>
</gene>
<feature type="compositionally biased region" description="Low complexity" evidence="1">
    <location>
        <begin position="93"/>
        <end position="109"/>
    </location>
</feature>
<dbReference type="InterPro" id="IPR023210">
    <property type="entry name" value="NADP_OxRdtase_dom"/>
</dbReference>
<dbReference type="RefSeq" id="WP_378257552.1">
    <property type="nucleotide sequence ID" value="NZ_JBHSIT010000006.1"/>
</dbReference>
<keyword evidence="4" id="KW-1185">Reference proteome</keyword>
<dbReference type="Pfam" id="PF00248">
    <property type="entry name" value="Aldo_ket_red"/>
    <property type="match status" value="1"/>
</dbReference>
<dbReference type="PANTHER" id="PTHR43312:SF1">
    <property type="entry name" value="NADP-DEPENDENT OXIDOREDUCTASE DOMAIN-CONTAINING PROTEIN"/>
    <property type="match status" value="1"/>
</dbReference>
<dbReference type="InterPro" id="IPR036812">
    <property type="entry name" value="NAD(P)_OxRdtase_dom_sf"/>
</dbReference>
<dbReference type="InterPro" id="IPR053135">
    <property type="entry name" value="AKR2_Oxidoreductase"/>
</dbReference>
<dbReference type="SUPFAM" id="SSF51430">
    <property type="entry name" value="NAD(P)-linked oxidoreductase"/>
    <property type="match status" value="1"/>
</dbReference>
<evidence type="ECO:0000313" key="4">
    <source>
        <dbReference type="Proteomes" id="UP001595872"/>
    </source>
</evidence>
<dbReference type="EMBL" id="JBHSIT010000006">
    <property type="protein sequence ID" value="MFC4909768.1"/>
    <property type="molecule type" value="Genomic_DNA"/>
</dbReference>
<dbReference type="PANTHER" id="PTHR43312">
    <property type="entry name" value="D-THREO-ALDOSE 1-DEHYDROGENASE"/>
    <property type="match status" value="1"/>
</dbReference>
<feature type="region of interest" description="Disordered" evidence="1">
    <location>
        <begin position="86"/>
        <end position="109"/>
    </location>
</feature>
<dbReference type="Gene3D" id="3.20.20.100">
    <property type="entry name" value="NADP-dependent oxidoreductase domain"/>
    <property type="match status" value="1"/>
</dbReference>
<proteinExistence type="predicted"/>
<organism evidence="3 4">
    <name type="scientific">Actinomadura gamaensis</name>
    <dbReference type="NCBI Taxonomy" id="1763541"/>
    <lineage>
        <taxon>Bacteria</taxon>
        <taxon>Bacillati</taxon>
        <taxon>Actinomycetota</taxon>
        <taxon>Actinomycetes</taxon>
        <taxon>Streptosporangiales</taxon>
        <taxon>Thermomonosporaceae</taxon>
        <taxon>Actinomadura</taxon>
    </lineage>
</organism>
<evidence type="ECO:0000313" key="3">
    <source>
        <dbReference type="EMBL" id="MFC4909768.1"/>
    </source>
</evidence>
<dbReference type="Proteomes" id="UP001595872">
    <property type="component" value="Unassembled WGS sequence"/>
</dbReference>
<evidence type="ECO:0000256" key="1">
    <source>
        <dbReference type="SAM" id="MobiDB-lite"/>
    </source>
</evidence>
<comment type="caution">
    <text evidence="3">The sequence shown here is derived from an EMBL/GenBank/DDBJ whole genome shotgun (WGS) entry which is preliminary data.</text>
</comment>
<evidence type="ECO:0000259" key="2">
    <source>
        <dbReference type="Pfam" id="PF00248"/>
    </source>
</evidence>